<dbReference type="SUPFAM" id="SSF48726">
    <property type="entry name" value="Immunoglobulin"/>
    <property type="match status" value="1"/>
</dbReference>
<evidence type="ECO:0000256" key="3">
    <source>
        <dbReference type="ARBA" id="ARBA00022729"/>
    </source>
</evidence>
<evidence type="ECO:0000256" key="5">
    <source>
        <dbReference type="ARBA" id="ARBA00023136"/>
    </source>
</evidence>
<dbReference type="GO" id="GO:0002376">
    <property type="term" value="P:immune system process"/>
    <property type="evidence" value="ECO:0007669"/>
    <property type="project" value="UniProtKB-KW"/>
</dbReference>
<protein>
    <recommendedName>
        <fullName evidence="9">Ig-like domain-containing protein</fullName>
    </recommendedName>
</protein>
<evidence type="ECO:0000259" key="9">
    <source>
        <dbReference type="PROSITE" id="PS50835"/>
    </source>
</evidence>
<keyword evidence="11" id="KW-1185">Reference proteome</keyword>
<reference evidence="10 11" key="1">
    <citation type="journal article" date="2018" name="Mol. Genet. Genomics">
        <title>The red deer Cervus elaphus genome CerEla1.0: sequencing, annotating, genes, and chromosomes.</title>
        <authorList>
            <person name="Bana N.A."/>
            <person name="Nyiri A."/>
            <person name="Nagy J."/>
            <person name="Frank K."/>
            <person name="Nagy T."/>
            <person name="Steger V."/>
            <person name="Schiller M."/>
            <person name="Lakatos P."/>
            <person name="Sugar L."/>
            <person name="Horn P."/>
            <person name="Barta E."/>
            <person name="Orosz L."/>
        </authorList>
    </citation>
    <scope>NUCLEOTIDE SEQUENCE [LARGE SCALE GENOMIC DNA]</scope>
    <source>
        <strain evidence="10">Hungarian</strain>
    </source>
</reference>
<feature type="signal peptide" evidence="8">
    <location>
        <begin position="1"/>
        <end position="19"/>
    </location>
</feature>
<dbReference type="Pfam" id="PF07686">
    <property type="entry name" value="V-set"/>
    <property type="match status" value="1"/>
</dbReference>
<evidence type="ECO:0000256" key="2">
    <source>
        <dbReference type="ARBA" id="ARBA00022475"/>
    </source>
</evidence>
<dbReference type="GO" id="GO:0005886">
    <property type="term" value="C:plasma membrane"/>
    <property type="evidence" value="ECO:0007669"/>
    <property type="project" value="UniProtKB-SubCell"/>
</dbReference>
<dbReference type="InterPro" id="IPR036179">
    <property type="entry name" value="Ig-like_dom_sf"/>
</dbReference>
<feature type="chain" id="PRO_5012758503" description="Ig-like domain-containing protein" evidence="8">
    <location>
        <begin position="20"/>
        <end position="164"/>
    </location>
</feature>
<dbReference type="InterPro" id="IPR013106">
    <property type="entry name" value="Ig_V-set"/>
</dbReference>
<feature type="domain" description="Ig-like" evidence="9">
    <location>
        <begin position="35"/>
        <end position="111"/>
    </location>
</feature>
<dbReference type="Proteomes" id="UP000242450">
    <property type="component" value="Chromosome 12"/>
</dbReference>
<keyword evidence="4" id="KW-0391">Immunity</keyword>
<proteinExistence type="predicted"/>
<evidence type="ECO:0000313" key="10">
    <source>
        <dbReference type="EMBL" id="OWK09518.1"/>
    </source>
</evidence>
<organism evidence="10 11">
    <name type="scientific">Cervus elaphus hippelaphus</name>
    <name type="common">European red deer</name>
    <dbReference type="NCBI Taxonomy" id="46360"/>
    <lineage>
        <taxon>Eukaryota</taxon>
        <taxon>Metazoa</taxon>
        <taxon>Chordata</taxon>
        <taxon>Craniata</taxon>
        <taxon>Vertebrata</taxon>
        <taxon>Euteleostomi</taxon>
        <taxon>Mammalia</taxon>
        <taxon>Eutheria</taxon>
        <taxon>Laurasiatheria</taxon>
        <taxon>Artiodactyla</taxon>
        <taxon>Ruminantia</taxon>
        <taxon>Pecora</taxon>
        <taxon>Cervidae</taxon>
        <taxon>Cervinae</taxon>
        <taxon>Cervus</taxon>
    </lineage>
</organism>
<dbReference type="PANTHER" id="PTHR19433">
    <property type="entry name" value="T-CELL RECEPTOR ALPHA CHAIN V REGION-RELATED"/>
    <property type="match status" value="1"/>
</dbReference>
<dbReference type="PROSITE" id="PS50835">
    <property type="entry name" value="IG_LIKE"/>
    <property type="match status" value="1"/>
</dbReference>
<dbReference type="GO" id="GO:0009617">
    <property type="term" value="P:response to bacterium"/>
    <property type="evidence" value="ECO:0007669"/>
    <property type="project" value="TreeGrafter"/>
</dbReference>
<dbReference type="AlphaFoldDB" id="A0A212CU40"/>
<dbReference type="SMART" id="SM00409">
    <property type="entry name" value="IG"/>
    <property type="match status" value="1"/>
</dbReference>
<evidence type="ECO:0000256" key="8">
    <source>
        <dbReference type="SAM" id="SignalP"/>
    </source>
</evidence>
<keyword evidence="6" id="KW-1015">Disulfide bond</keyword>
<comment type="caution">
    <text evidence="10">The sequence shown here is derived from an EMBL/GenBank/DDBJ whole genome shotgun (WGS) entry which is preliminary data.</text>
</comment>
<dbReference type="InterPro" id="IPR052051">
    <property type="entry name" value="TCR_complex_component"/>
</dbReference>
<keyword evidence="2" id="KW-1003">Cell membrane</keyword>
<dbReference type="Gene3D" id="2.60.40.10">
    <property type="entry name" value="Immunoglobulins"/>
    <property type="match status" value="1"/>
</dbReference>
<dbReference type="EMBL" id="MKHE01000012">
    <property type="protein sequence ID" value="OWK09518.1"/>
    <property type="molecule type" value="Genomic_DNA"/>
</dbReference>
<name>A0A212CU40_CEREH</name>
<dbReference type="SMART" id="SM00406">
    <property type="entry name" value="IGv"/>
    <property type="match status" value="1"/>
</dbReference>
<accession>A0A212CU40</accession>
<dbReference type="OrthoDB" id="6370831at2759"/>
<evidence type="ECO:0000313" key="11">
    <source>
        <dbReference type="Proteomes" id="UP000242450"/>
    </source>
</evidence>
<keyword evidence="5" id="KW-0472">Membrane</keyword>
<comment type="subcellular location">
    <subcellularLocation>
        <location evidence="1">Cell membrane</location>
    </subcellularLocation>
</comment>
<dbReference type="InterPro" id="IPR003599">
    <property type="entry name" value="Ig_sub"/>
</dbReference>
<sequence>MLWTCALFHLAICWAGVSLDVILESETKTLTVLLGEPATFRCNVTGGNWKNYQMSWYKRNENNFLILVYRLSNNSNENVRGNFKGKIDTSKNQYVLNIQKATIKDVGTYYCGSDIHIATVLILIASNLPESNQGSRSDERPSLAKMQTTPEVMHHPLYNLNRNI</sequence>
<keyword evidence="3 8" id="KW-0732">Signal</keyword>
<keyword evidence="7" id="KW-0325">Glycoprotein</keyword>
<evidence type="ECO:0000256" key="6">
    <source>
        <dbReference type="ARBA" id="ARBA00023157"/>
    </source>
</evidence>
<dbReference type="InterPro" id="IPR013783">
    <property type="entry name" value="Ig-like_fold"/>
</dbReference>
<evidence type="ECO:0000256" key="7">
    <source>
        <dbReference type="ARBA" id="ARBA00023180"/>
    </source>
</evidence>
<evidence type="ECO:0000256" key="1">
    <source>
        <dbReference type="ARBA" id="ARBA00004236"/>
    </source>
</evidence>
<evidence type="ECO:0000256" key="4">
    <source>
        <dbReference type="ARBA" id="ARBA00022859"/>
    </source>
</evidence>
<dbReference type="InterPro" id="IPR007110">
    <property type="entry name" value="Ig-like_dom"/>
</dbReference>
<gene>
    <name evidence="10" type="ORF">Celaphus_00006468</name>
</gene>